<feature type="region of interest" description="Disordered" evidence="1">
    <location>
        <begin position="99"/>
        <end position="142"/>
    </location>
</feature>
<name>A0A8J5YH59_9ROSI</name>
<reference evidence="2 3" key="1">
    <citation type="journal article" date="2021" name="bioRxiv">
        <title>The Gossypium anomalum genome as a resource for cotton improvement and evolutionary analysis of hybrid incompatibility.</title>
        <authorList>
            <person name="Grover C.E."/>
            <person name="Yuan D."/>
            <person name="Arick M.A."/>
            <person name="Miller E.R."/>
            <person name="Hu G."/>
            <person name="Peterson D.G."/>
            <person name="Wendel J.F."/>
            <person name="Udall J.A."/>
        </authorList>
    </citation>
    <scope>NUCLEOTIDE SEQUENCE [LARGE SCALE GENOMIC DNA]</scope>
    <source>
        <strain evidence="2">JFW-Udall</strain>
        <tissue evidence="2">Leaf</tissue>
    </source>
</reference>
<sequence length="142" mass="16156">MESEFLNKMEDKATAQIWSEKMQIEKGDSLTEGYVSVLCDFTRISVTQNNLQELKEIWLNFGIPPTAALLLENGFGTYCGSIHDLTLLPENLSRQGLFQSYQHPNFPKKANEHHGDEGKMDDDPPESPRRGCRMKSPLDDPR</sequence>
<dbReference type="Proteomes" id="UP000701853">
    <property type="component" value="Chromosome 11"/>
</dbReference>
<dbReference type="EMBL" id="JAHUZN010000011">
    <property type="protein sequence ID" value="KAG8478665.1"/>
    <property type="molecule type" value="Genomic_DNA"/>
</dbReference>
<gene>
    <name evidence="2" type="ORF">CXB51_028536</name>
</gene>
<evidence type="ECO:0000313" key="3">
    <source>
        <dbReference type="Proteomes" id="UP000701853"/>
    </source>
</evidence>
<accession>A0A8J5YH59</accession>
<feature type="compositionally biased region" description="Basic and acidic residues" evidence="1">
    <location>
        <begin position="109"/>
        <end position="129"/>
    </location>
</feature>
<evidence type="ECO:0000313" key="2">
    <source>
        <dbReference type="EMBL" id="KAG8478665.1"/>
    </source>
</evidence>
<comment type="caution">
    <text evidence="2">The sequence shown here is derived from an EMBL/GenBank/DDBJ whole genome shotgun (WGS) entry which is preliminary data.</text>
</comment>
<protein>
    <submittedName>
        <fullName evidence="2">Uncharacterized protein</fullName>
    </submittedName>
</protein>
<keyword evidence="3" id="KW-1185">Reference proteome</keyword>
<dbReference type="AlphaFoldDB" id="A0A8J5YH59"/>
<proteinExistence type="predicted"/>
<evidence type="ECO:0000256" key="1">
    <source>
        <dbReference type="SAM" id="MobiDB-lite"/>
    </source>
</evidence>
<organism evidence="2 3">
    <name type="scientific">Gossypium anomalum</name>
    <dbReference type="NCBI Taxonomy" id="47600"/>
    <lineage>
        <taxon>Eukaryota</taxon>
        <taxon>Viridiplantae</taxon>
        <taxon>Streptophyta</taxon>
        <taxon>Embryophyta</taxon>
        <taxon>Tracheophyta</taxon>
        <taxon>Spermatophyta</taxon>
        <taxon>Magnoliopsida</taxon>
        <taxon>eudicotyledons</taxon>
        <taxon>Gunneridae</taxon>
        <taxon>Pentapetalae</taxon>
        <taxon>rosids</taxon>
        <taxon>malvids</taxon>
        <taxon>Malvales</taxon>
        <taxon>Malvaceae</taxon>
        <taxon>Malvoideae</taxon>
        <taxon>Gossypium</taxon>
    </lineage>
</organism>